<reference evidence="3 4" key="1">
    <citation type="submission" date="2016-09" db="EMBL/GenBank/DDBJ databases">
        <authorList>
            <person name="Capua I."/>
            <person name="De Benedictis P."/>
            <person name="Joannis T."/>
            <person name="Lombin L.H."/>
            <person name="Cattoli G."/>
        </authorList>
    </citation>
    <scope>NUCLEOTIDE SEQUENCE [LARGE SCALE GENOMIC DNA]</scope>
    <source>
        <strain evidence="3 4">UB20</strain>
    </source>
</reference>
<reference evidence="2 5" key="2">
    <citation type="submission" date="2017-09" db="EMBL/GenBank/DDBJ databases">
        <title>Phase variable restriction modification systems are present in the genome sequences of periodontal pathogens Prevotella intermedia, Tannerella forsythia and Porphyromonas gingivalis.</title>
        <authorList>
            <person name="Haigh R.D."/>
            <person name="Crawford L."/>
            <person name="Ralph J."/>
            <person name="Wanford J."/>
            <person name="Vartoukian S.R."/>
            <person name="Hijazib K."/>
            <person name="Wade W."/>
            <person name="Oggioni M.R."/>
        </authorList>
    </citation>
    <scope>NUCLEOTIDE SEQUENCE [LARGE SCALE GENOMIC DNA]</scope>
    <source>
        <strain evidence="2 5">WW11663</strain>
    </source>
</reference>
<evidence type="ECO:0000256" key="1">
    <source>
        <dbReference type="SAM" id="SignalP"/>
    </source>
</evidence>
<gene>
    <name evidence="2" type="ORF">CLI86_10665</name>
    <name evidence="3" type="ORF">TFUB20_02501</name>
</gene>
<dbReference type="PROSITE" id="PS51257">
    <property type="entry name" value="PROKAR_LIPOPROTEIN"/>
    <property type="match status" value="1"/>
</dbReference>
<protein>
    <submittedName>
        <fullName evidence="2">DUF4837 domain-containing protein</fullName>
    </submittedName>
</protein>
<proteinExistence type="predicted"/>
<dbReference type="Proteomes" id="UP000219259">
    <property type="component" value="Unassembled WGS sequence"/>
</dbReference>
<feature type="signal peptide" evidence="1">
    <location>
        <begin position="1"/>
        <end position="29"/>
    </location>
</feature>
<sequence precursor="true">MKTPILTLMAGLLLALLGACHSTPSVVTATGMPYEVVVVATPSNWNDTLGTVLKEELRQPVRGLPQAEPAMRITYVTPNDFNGLMTYVRNILMVDIDEGKYTRLSLRTEKDRWASGQTVVYFTAPNETMLIGYLKLHQGVLTDYFTRVEMARMAQVMQETYSSRVMDKVKTKFDVMLNVPSDITSDKDTTDFYWASNNANTGRMDVVVYTFPYTDANTFSQEYLRAMRDSILGANIPGAFPNSHMTTVPFGLSYEVKKLQGKYCGVLRGLWKMEGDMMGGPFVSYARLDEANNRVVIAEGFVYAPETDKRNYIRRLEASLHTLRLPGEFDQPLDAVGDMNEKTQNEEQPINGRAND</sequence>
<evidence type="ECO:0000313" key="3">
    <source>
        <dbReference type="EMBL" id="SCQ24433.1"/>
    </source>
</evidence>
<evidence type="ECO:0000313" key="5">
    <source>
        <dbReference type="Proteomes" id="UP000219259"/>
    </source>
</evidence>
<dbReference type="OMA" id="AGPFVNY"/>
<dbReference type="RefSeq" id="WP_014226142.1">
    <property type="nucleotide sequence ID" value="NZ_CAJPTF010000038.1"/>
</dbReference>
<dbReference type="InterPro" id="IPR032286">
    <property type="entry name" value="DUF4837"/>
</dbReference>
<dbReference type="Pfam" id="PF16125">
    <property type="entry name" value="DUF4837"/>
    <property type="match status" value="1"/>
</dbReference>
<feature type="chain" id="PRO_5014267210" evidence="1">
    <location>
        <begin position="30"/>
        <end position="356"/>
    </location>
</feature>
<dbReference type="EMBL" id="NSLJ01000031">
    <property type="protein sequence ID" value="PDP42987.1"/>
    <property type="molecule type" value="Genomic_DNA"/>
</dbReference>
<dbReference type="GeneID" id="34759799"/>
<name>A0A1D3UT29_TANFO</name>
<dbReference type="OrthoDB" id="1115230at2"/>
<dbReference type="AlphaFoldDB" id="A0A1D3UT29"/>
<dbReference type="Proteomes" id="UP000182057">
    <property type="component" value="Unassembled WGS sequence"/>
</dbReference>
<accession>A0A1D3UT29</accession>
<evidence type="ECO:0000313" key="4">
    <source>
        <dbReference type="Proteomes" id="UP000182057"/>
    </source>
</evidence>
<keyword evidence="1" id="KW-0732">Signal</keyword>
<organism evidence="3 4">
    <name type="scientific">Tannerella forsythia</name>
    <name type="common">Bacteroides forsythus</name>
    <dbReference type="NCBI Taxonomy" id="28112"/>
    <lineage>
        <taxon>Bacteria</taxon>
        <taxon>Pseudomonadati</taxon>
        <taxon>Bacteroidota</taxon>
        <taxon>Bacteroidia</taxon>
        <taxon>Bacteroidales</taxon>
        <taxon>Tannerellaceae</taxon>
        <taxon>Tannerella</taxon>
    </lineage>
</organism>
<evidence type="ECO:0000313" key="2">
    <source>
        <dbReference type="EMBL" id="PDP42987.1"/>
    </source>
</evidence>
<dbReference type="EMBL" id="FMMM01000078">
    <property type="protein sequence ID" value="SCQ24433.1"/>
    <property type="molecule type" value="Genomic_DNA"/>
</dbReference>